<evidence type="ECO:0000313" key="2">
    <source>
        <dbReference type="Proteomes" id="UP000217790"/>
    </source>
</evidence>
<organism evidence="1 2">
    <name type="scientific">Armillaria gallica</name>
    <name type="common">Bulbous honey fungus</name>
    <name type="synonym">Armillaria bulbosa</name>
    <dbReference type="NCBI Taxonomy" id="47427"/>
    <lineage>
        <taxon>Eukaryota</taxon>
        <taxon>Fungi</taxon>
        <taxon>Dikarya</taxon>
        <taxon>Basidiomycota</taxon>
        <taxon>Agaricomycotina</taxon>
        <taxon>Agaricomycetes</taxon>
        <taxon>Agaricomycetidae</taxon>
        <taxon>Agaricales</taxon>
        <taxon>Marasmiineae</taxon>
        <taxon>Physalacriaceae</taxon>
        <taxon>Armillaria</taxon>
    </lineage>
</organism>
<proteinExistence type="predicted"/>
<evidence type="ECO:0000313" key="1">
    <source>
        <dbReference type="EMBL" id="PBL00317.1"/>
    </source>
</evidence>
<reference evidence="2" key="1">
    <citation type="journal article" date="2017" name="Nat. Ecol. Evol.">
        <title>Genome expansion and lineage-specific genetic innovations in the forest pathogenic fungi Armillaria.</title>
        <authorList>
            <person name="Sipos G."/>
            <person name="Prasanna A.N."/>
            <person name="Walter M.C."/>
            <person name="O'Connor E."/>
            <person name="Balint B."/>
            <person name="Krizsan K."/>
            <person name="Kiss B."/>
            <person name="Hess J."/>
            <person name="Varga T."/>
            <person name="Slot J."/>
            <person name="Riley R."/>
            <person name="Boka B."/>
            <person name="Rigling D."/>
            <person name="Barry K."/>
            <person name="Lee J."/>
            <person name="Mihaltcheva S."/>
            <person name="LaButti K."/>
            <person name="Lipzen A."/>
            <person name="Waldron R."/>
            <person name="Moloney N.M."/>
            <person name="Sperisen C."/>
            <person name="Kredics L."/>
            <person name="Vagvoelgyi C."/>
            <person name="Patrignani A."/>
            <person name="Fitzpatrick D."/>
            <person name="Nagy I."/>
            <person name="Doyle S."/>
            <person name="Anderson J.B."/>
            <person name="Grigoriev I.V."/>
            <person name="Gueldener U."/>
            <person name="Muensterkoetter M."/>
            <person name="Nagy L.G."/>
        </authorList>
    </citation>
    <scope>NUCLEOTIDE SEQUENCE [LARGE SCALE GENOMIC DNA]</scope>
    <source>
        <strain evidence="2">Ar21-2</strain>
    </source>
</reference>
<protein>
    <submittedName>
        <fullName evidence="1">Uncharacterized protein</fullName>
    </submittedName>
</protein>
<accession>A0A2H3EMT1</accession>
<keyword evidence="2" id="KW-1185">Reference proteome</keyword>
<dbReference type="EMBL" id="KZ293646">
    <property type="protein sequence ID" value="PBL00317.1"/>
    <property type="molecule type" value="Genomic_DNA"/>
</dbReference>
<dbReference type="AlphaFoldDB" id="A0A2H3EMT1"/>
<gene>
    <name evidence="1" type="ORF">ARMGADRAFT_1072679</name>
</gene>
<name>A0A2H3EMT1_ARMGA</name>
<dbReference type="OMA" id="ESEPAIC"/>
<dbReference type="OrthoDB" id="2998550at2759"/>
<dbReference type="Proteomes" id="UP000217790">
    <property type="component" value="Unassembled WGS sequence"/>
</dbReference>
<sequence length="184" mass="21687">MEHTLTFVASKFLSTAVVDERNQTVYMISTERKHMRKVLTSVCEDEKREAVWAEIRWRDKSFVINGQSVPWDRMKVERRVTRPRVWHWAGRQYVVTYRKKVGWVVTEVQSDCRVVGTLVPRNSHLFSESEPAICRVWVQDLYADQATFIFLVLLYSEARRIKSKRKWHVTVGALIKVALCVVIF</sequence>
<dbReference type="InParanoid" id="A0A2H3EMT1"/>